<dbReference type="GO" id="GO:0005829">
    <property type="term" value="C:cytosol"/>
    <property type="evidence" value="ECO:0007669"/>
    <property type="project" value="UniProtKB-SubCell"/>
</dbReference>
<accession>A0A8C8IAP6</accession>
<dbReference type="GeneTree" id="ENSGT00940000156879"/>
<comment type="similarity">
    <text evidence="7">Belongs to the class I-like SAM-binding methyltransferase superfamily. Protein arginine N-methyltransferase family. PRMT7 subfamily.</text>
</comment>
<keyword evidence="7" id="KW-0156">Chromatin regulator</keyword>
<keyword evidence="1 7" id="KW-0489">Methyltransferase</keyword>
<keyword evidence="10" id="KW-1185">Reference proteome</keyword>
<reference evidence="9" key="2">
    <citation type="submission" date="2025-09" db="UniProtKB">
        <authorList>
            <consortium name="Ensembl"/>
        </authorList>
    </citation>
    <scope>IDENTIFICATION</scope>
</reference>
<dbReference type="Pfam" id="PF22528">
    <property type="entry name" value="PRMT_C"/>
    <property type="match status" value="2"/>
</dbReference>
<feature type="domain" description="Protein arginine N-methyltransferase" evidence="8">
    <location>
        <begin position="176"/>
        <end position="333"/>
    </location>
</feature>
<dbReference type="InterPro" id="IPR014644">
    <property type="entry name" value="MeTrfase_PRMT7"/>
</dbReference>
<sequence length="659" mass="73472">MKTFCGRANPATGALDWVEESEEYDYHQEIARSCYADMLHDHDRNEKYYQGIRAAVSRVKARGEKVIVLDIGTGTGLLSMMAVTAGADYCYAVEVFKPMADAAFRIVKKNGFSDKIKIINKHSTEVTVGLDGDMQTRANVLVTELFDTELIGEGALPSYEHAHLNLVQAGCEAVPHRATVYAQLVESEQLWSWAQLQPMEVDGRKLLPPPAVSHCAGAHSVCDIQLSQVPPHHFTPLGPLCTMFSVDFSKPVSSAPQSHSSSFPAQSSGRAQVVLSWWDIDMDPSGSIVCSMAPSWTYPDPQSAPWRDHWMQSVYFLPVERRVAEGEELSLTTTSMYKTVCSVCDFEAPPCRPCCVCQAHLVWTRTRFGELNDRQRTQSYVRALRSVIKPDSVCVGVSDGSLLPIFAHMLGAKKVLNANSMRGVQILGIRPDQLSSTDLAGEQISVLIGEPYFSTSLLPWHSLYFWYCRTALARLLTPNATILPCSATLCMVAVEFQDLWRIRAPCGTCEGFDVGPMDEMVQQSLDFRESHEAEPQPLWEYPCRALTQPRAVMTFDFLQCVPEQPIRCQGSLPFTRGRCHGVALWMEYQLNDDIKVSMGLTRPVSEEGACEWSLHRKQGVYFFRSPWESSGDGRASVSYSFTFEPSIGDIKMDFTVASQ</sequence>
<dbReference type="Gene3D" id="3.40.50.150">
    <property type="entry name" value="Vaccinia Virus protein VP39"/>
    <property type="match status" value="3"/>
</dbReference>
<gene>
    <name evidence="9" type="primary">PRMT7</name>
</gene>
<reference evidence="9" key="1">
    <citation type="submission" date="2025-08" db="UniProtKB">
        <authorList>
            <consortium name="Ensembl"/>
        </authorList>
    </citation>
    <scope>IDENTIFICATION</scope>
</reference>
<dbReference type="InterPro" id="IPR055135">
    <property type="entry name" value="PRMT_dom"/>
</dbReference>
<keyword evidence="7" id="KW-0805">Transcription regulation</keyword>
<keyword evidence="7" id="KW-0963">Cytoplasm</keyword>
<dbReference type="FunFam" id="3.40.50.150:FF:000071">
    <property type="entry name" value="Protein arginine N-methyltransferase 7"/>
    <property type="match status" value="1"/>
</dbReference>
<name>A0A8C8IAP6_ONCTS</name>
<evidence type="ECO:0000256" key="2">
    <source>
        <dbReference type="ARBA" id="ARBA00022679"/>
    </source>
</evidence>
<dbReference type="GO" id="GO:0005634">
    <property type="term" value="C:nucleus"/>
    <property type="evidence" value="ECO:0007669"/>
    <property type="project" value="UniProtKB-SubCell"/>
</dbReference>
<dbReference type="PANTHER" id="PTHR11006:SF4">
    <property type="entry name" value="PROTEIN ARGININE N-METHYLTRANSFERASE 7"/>
    <property type="match status" value="1"/>
</dbReference>
<dbReference type="EC" id="2.1.1.321" evidence="7"/>
<protein>
    <recommendedName>
        <fullName evidence="7">Protein arginine N-methyltransferase</fullName>
        <ecNumber evidence="7">2.1.1.321</ecNumber>
    </recommendedName>
</protein>
<comment type="function">
    <text evidence="5 7">Arginine methyltransferase that can both catalyze the formation of omega-N monomethylarginine (MMA) and symmetrical dimethylarginine (sDMA), with a preference for the formation of MMA. Specifically mediates the symmetrical dimethylation of arginine residues in the small nuclear ribonucleoproteins Sm D1 (SNRPD1) and Sm D3 (SNRPD3); such methylation being required for the assembly and biogenesis of snRNP core particles. Specifically mediates the symmetric dimethylation of histone H4 'Arg-3' to form H4R3me2s. Plays a role in gene imprinting by being recruited by CTCFL at the H19 imprinted control region (ICR) and methylating histone H4 to form H4R3me2s, possibly leading to recruit DNA methyltransferases at these sites. May also play a role in embryonic stem cell (ESC) pluripotency. Also able to mediate the arginine methylation of histone H2A and myelin basic protein (MBP) in vitro; the relevance of such results is however unclear in vivo.</text>
</comment>
<dbReference type="AlphaFoldDB" id="A0A8C8IAP6"/>
<dbReference type="Gene3D" id="2.70.160.11">
    <property type="entry name" value="Hnrnp arginine n-methyltransferase1"/>
    <property type="match status" value="2"/>
</dbReference>
<keyword evidence="4" id="KW-0677">Repeat</keyword>
<comment type="subcellular location">
    <subcellularLocation>
        <location evidence="7">Cytoplasm</location>
        <location evidence="7">Cytosol</location>
    </subcellularLocation>
    <subcellularLocation>
        <location evidence="7">Nucleus</location>
    </subcellularLocation>
</comment>
<evidence type="ECO:0000256" key="6">
    <source>
        <dbReference type="ARBA" id="ARBA00048213"/>
    </source>
</evidence>
<evidence type="ECO:0000313" key="9">
    <source>
        <dbReference type="Ensembl" id="ENSOTSP00005076467.1"/>
    </source>
</evidence>
<dbReference type="InterPro" id="IPR025799">
    <property type="entry name" value="Arg_MeTrfase"/>
</dbReference>
<comment type="catalytic activity">
    <reaction evidence="6 7">
        <text>L-arginyl-[protein] + S-adenosyl-L-methionine = N(omega)-methyl-L-arginyl-[protein] + S-adenosyl-L-homocysteine + H(+)</text>
        <dbReference type="Rhea" id="RHEA:48100"/>
        <dbReference type="Rhea" id="RHEA-COMP:10532"/>
        <dbReference type="Rhea" id="RHEA-COMP:11990"/>
        <dbReference type="ChEBI" id="CHEBI:15378"/>
        <dbReference type="ChEBI" id="CHEBI:29965"/>
        <dbReference type="ChEBI" id="CHEBI:57856"/>
        <dbReference type="ChEBI" id="CHEBI:59789"/>
        <dbReference type="ChEBI" id="CHEBI:65280"/>
        <dbReference type="EC" id="2.1.1.321"/>
    </reaction>
</comment>
<dbReference type="FunFam" id="3.40.50.150:FF:000070">
    <property type="entry name" value="Protein arginine N-methyltransferase 7"/>
    <property type="match status" value="1"/>
</dbReference>
<dbReference type="PIRSF" id="PIRSF036946">
    <property type="entry name" value="Arg_N-mtase"/>
    <property type="match status" value="1"/>
</dbReference>
<dbReference type="InterPro" id="IPR029063">
    <property type="entry name" value="SAM-dependent_MTases_sf"/>
</dbReference>
<dbReference type="PANTHER" id="PTHR11006">
    <property type="entry name" value="PROTEIN ARGININE N-METHYLTRANSFERASE"/>
    <property type="match status" value="1"/>
</dbReference>
<dbReference type="Ensembl" id="ENSOTST00005082845.2">
    <property type="protein sequence ID" value="ENSOTSP00005076467.1"/>
    <property type="gene ID" value="ENSOTSG00005053349.1"/>
</dbReference>
<dbReference type="Pfam" id="PF06325">
    <property type="entry name" value="PrmA"/>
    <property type="match status" value="1"/>
</dbReference>
<dbReference type="CDD" id="cd02440">
    <property type="entry name" value="AdoMet_MTases"/>
    <property type="match status" value="1"/>
</dbReference>
<dbReference type="Proteomes" id="UP000694402">
    <property type="component" value="Unassembled WGS sequence"/>
</dbReference>
<evidence type="ECO:0000259" key="8">
    <source>
        <dbReference type="Pfam" id="PF22528"/>
    </source>
</evidence>
<dbReference type="GO" id="GO:0032259">
    <property type="term" value="P:methylation"/>
    <property type="evidence" value="ECO:0007669"/>
    <property type="project" value="UniProtKB-KW"/>
</dbReference>
<evidence type="ECO:0000256" key="1">
    <source>
        <dbReference type="ARBA" id="ARBA00022603"/>
    </source>
</evidence>
<keyword evidence="7" id="KW-0539">Nucleus</keyword>
<evidence type="ECO:0000256" key="7">
    <source>
        <dbReference type="PIRNR" id="PIRNR036946"/>
    </source>
</evidence>
<organism evidence="9 10">
    <name type="scientific">Oncorhynchus tshawytscha</name>
    <name type="common">Chinook salmon</name>
    <name type="synonym">Salmo tshawytscha</name>
    <dbReference type="NCBI Taxonomy" id="74940"/>
    <lineage>
        <taxon>Eukaryota</taxon>
        <taxon>Metazoa</taxon>
        <taxon>Chordata</taxon>
        <taxon>Craniata</taxon>
        <taxon>Vertebrata</taxon>
        <taxon>Euteleostomi</taxon>
        <taxon>Actinopterygii</taxon>
        <taxon>Neopterygii</taxon>
        <taxon>Teleostei</taxon>
        <taxon>Protacanthopterygii</taxon>
        <taxon>Salmoniformes</taxon>
        <taxon>Salmonidae</taxon>
        <taxon>Salmoninae</taxon>
        <taxon>Oncorhynchus</taxon>
    </lineage>
</organism>
<keyword evidence="2 7" id="KW-0808">Transferase</keyword>
<proteinExistence type="inferred from homology"/>
<evidence type="ECO:0000256" key="4">
    <source>
        <dbReference type="ARBA" id="ARBA00022737"/>
    </source>
</evidence>
<feature type="domain" description="Protein arginine N-methyltransferase" evidence="8">
    <location>
        <begin position="486"/>
        <end position="659"/>
    </location>
</feature>
<dbReference type="PROSITE" id="PS51678">
    <property type="entry name" value="SAM_MT_PRMT"/>
    <property type="match status" value="2"/>
</dbReference>
<keyword evidence="7" id="KW-0804">Transcription</keyword>
<dbReference type="GO" id="GO:0000387">
    <property type="term" value="P:spliceosomal snRNP assembly"/>
    <property type="evidence" value="ECO:0007669"/>
    <property type="project" value="UniProtKB-UniRule"/>
</dbReference>
<keyword evidence="7" id="KW-0221">Differentiation</keyword>
<dbReference type="SUPFAM" id="SSF53335">
    <property type="entry name" value="S-adenosyl-L-methionine-dependent methyltransferases"/>
    <property type="match status" value="2"/>
</dbReference>
<dbReference type="GO" id="GO:0035241">
    <property type="term" value="F:protein-arginine omega-N monomethyltransferase activity"/>
    <property type="evidence" value="ECO:0007669"/>
    <property type="project" value="UniProtKB-EC"/>
</dbReference>
<evidence type="ECO:0000256" key="3">
    <source>
        <dbReference type="ARBA" id="ARBA00022691"/>
    </source>
</evidence>
<dbReference type="GO" id="GO:0030154">
    <property type="term" value="P:cell differentiation"/>
    <property type="evidence" value="ECO:0007669"/>
    <property type="project" value="UniProtKB-KW"/>
</dbReference>
<evidence type="ECO:0000313" key="10">
    <source>
        <dbReference type="Proteomes" id="UP000694402"/>
    </source>
</evidence>
<evidence type="ECO:0000256" key="5">
    <source>
        <dbReference type="ARBA" id="ARBA00025570"/>
    </source>
</evidence>
<dbReference type="FunFam" id="2.70.160.11:FF:000010">
    <property type="entry name" value="Protein arginine N-methyltransferase"/>
    <property type="match status" value="1"/>
</dbReference>
<keyword evidence="3 7" id="KW-0949">S-adenosyl-L-methionine</keyword>
<dbReference type="GO" id="GO:0044020">
    <property type="term" value="F:histone H4R3 methyltransferase activity"/>
    <property type="evidence" value="ECO:0007669"/>
    <property type="project" value="UniProtKB-UniRule"/>
</dbReference>